<proteinExistence type="predicted"/>
<dbReference type="EMBL" id="ML977174">
    <property type="protein sequence ID" value="KAF1983526.1"/>
    <property type="molecule type" value="Genomic_DNA"/>
</dbReference>
<sequence length="131" mass="14565">MDWGVFRCFLAHHELDGYGESSEMNGRRRGREVCEGRRAALLRGAIHAKLSHSAVWTIRSMQCRPARLQCCPLHPSFFPTACSLVLSADGNGSPNKVYLHMPTMEGEAFWFGSTGIRGLQVLRGEFTRPAG</sequence>
<reference evidence="1" key="1">
    <citation type="journal article" date="2020" name="Stud. Mycol.">
        <title>101 Dothideomycetes genomes: a test case for predicting lifestyles and emergence of pathogens.</title>
        <authorList>
            <person name="Haridas S."/>
            <person name="Albert R."/>
            <person name="Binder M."/>
            <person name="Bloem J."/>
            <person name="Labutti K."/>
            <person name="Salamov A."/>
            <person name="Andreopoulos B."/>
            <person name="Baker S."/>
            <person name="Barry K."/>
            <person name="Bills G."/>
            <person name="Bluhm B."/>
            <person name="Cannon C."/>
            <person name="Castanera R."/>
            <person name="Culley D."/>
            <person name="Daum C."/>
            <person name="Ezra D."/>
            <person name="Gonzalez J."/>
            <person name="Henrissat B."/>
            <person name="Kuo A."/>
            <person name="Liang C."/>
            <person name="Lipzen A."/>
            <person name="Lutzoni F."/>
            <person name="Magnuson J."/>
            <person name="Mondo S."/>
            <person name="Nolan M."/>
            <person name="Ohm R."/>
            <person name="Pangilinan J."/>
            <person name="Park H.-J."/>
            <person name="Ramirez L."/>
            <person name="Alfaro M."/>
            <person name="Sun H."/>
            <person name="Tritt A."/>
            <person name="Yoshinaga Y."/>
            <person name="Zwiers L.-H."/>
            <person name="Turgeon B."/>
            <person name="Goodwin S."/>
            <person name="Spatafora J."/>
            <person name="Crous P."/>
            <person name="Grigoriev I."/>
        </authorList>
    </citation>
    <scope>NUCLEOTIDE SEQUENCE</scope>
    <source>
        <strain evidence="1">CBS 113979</strain>
    </source>
</reference>
<name>A0A6G1GRC7_9PEZI</name>
<organism evidence="1 2">
    <name type="scientific">Aulographum hederae CBS 113979</name>
    <dbReference type="NCBI Taxonomy" id="1176131"/>
    <lineage>
        <taxon>Eukaryota</taxon>
        <taxon>Fungi</taxon>
        <taxon>Dikarya</taxon>
        <taxon>Ascomycota</taxon>
        <taxon>Pezizomycotina</taxon>
        <taxon>Dothideomycetes</taxon>
        <taxon>Pleosporomycetidae</taxon>
        <taxon>Aulographales</taxon>
        <taxon>Aulographaceae</taxon>
    </lineage>
</organism>
<accession>A0A6G1GRC7</accession>
<dbReference type="AlphaFoldDB" id="A0A6G1GRC7"/>
<keyword evidence="2" id="KW-1185">Reference proteome</keyword>
<evidence type="ECO:0000313" key="2">
    <source>
        <dbReference type="Proteomes" id="UP000800041"/>
    </source>
</evidence>
<dbReference type="Proteomes" id="UP000800041">
    <property type="component" value="Unassembled WGS sequence"/>
</dbReference>
<evidence type="ECO:0000313" key="1">
    <source>
        <dbReference type="EMBL" id="KAF1983526.1"/>
    </source>
</evidence>
<gene>
    <name evidence="1" type="ORF">K402DRAFT_163558</name>
</gene>
<protein>
    <submittedName>
        <fullName evidence="1">Uncharacterized protein</fullName>
    </submittedName>
</protein>